<keyword evidence="2" id="KW-0813">Transport</keyword>
<evidence type="ECO:0000256" key="4">
    <source>
        <dbReference type="ARBA" id="ARBA00022519"/>
    </source>
</evidence>
<dbReference type="Gene3D" id="2.30.30.830">
    <property type="match status" value="1"/>
</dbReference>
<evidence type="ECO:0000256" key="7">
    <source>
        <dbReference type="ARBA" id="ARBA00022989"/>
    </source>
</evidence>
<dbReference type="SUPFAM" id="SSF50156">
    <property type="entry name" value="PDZ domain-like"/>
    <property type="match status" value="1"/>
</dbReference>
<dbReference type="GO" id="GO:0005886">
    <property type="term" value="C:plasma membrane"/>
    <property type="evidence" value="ECO:0007669"/>
    <property type="project" value="UniProtKB-SubCell"/>
</dbReference>
<evidence type="ECO:0000256" key="8">
    <source>
        <dbReference type="ARBA" id="ARBA00023136"/>
    </source>
</evidence>
<feature type="domain" description="PDZ" evidence="11">
    <location>
        <begin position="177"/>
        <end position="255"/>
    </location>
</feature>
<comment type="subcellular location">
    <subcellularLocation>
        <location evidence="1">Cell inner membrane</location>
    </subcellularLocation>
</comment>
<evidence type="ECO:0000256" key="6">
    <source>
        <dbReference type="ARBA" id="ARBA00022927"/>
    </source>
</evidence>
<keyword evidence="6" id="KW-0653">Protein transport</keyword>
<dbReference type="SMART" id="SM00228">
    <property type="entry name" value="PDZ"/>
    <property type="match status" value="1"/>
</dbReference>
<dbReference type="EMBL" id="NFZT01000007">
    <property type="protein sequence ID" value="OWV31756.1"/>
    <property type="molecule type" value="Genomic_DNA"/>
</dbReference>
<keyword evidence="13" id="KW-1185">Reference proteome</keyword>
<dbReference type="Pfam" id="PF17820">
    <property type="entry name" value="PDZ_6"/>
    <property type="match status" value="1"/>
</dbReference>
<evidence type="ECO:0000256" key="1">
    <source>
        <dbReference type="ARBA" id="ARBA00004533"/>
    </source>
</evidence>
<reference evidence="13" key="1">
    <citation type="submission" date="2017-05" db="EMBL/GenBank/DDBJ databases">
        <authorList>
            <person name="Lin X."/>
        </authorList>
    </citation>
    <scope>NUCLEOTIDE SEQUENCE [LARGE SCALE GENOMIC DNA]</scope>
    <source>
        <strain evidence="13">JLT2012</strain>
    </source>
</reference>
<proteinExistence type="predicted"/>
<keyword evidence="8 10" id="KW-0472">Membrane</keyword>
<dbReference type="InterPro" id="IPR041489">
    <property type="entry name" value="PDZ_6"/>
</dbReference>
<keyword evidence="4" id="KW-0997">Cell inner membrane</keyword>
<evidence type="ECO:0000313" key="12">
    <source>
        <dbReference type="EMBL" id="OWV31756.1"/>
    </source>
</evidence>
<evidence type="ECO:0000313" key="13">
    <source>
        <dbReference type="Proteomes" id="UP000198462"/>
    </source>
</evidence>
<comment type="caution">
    <text evidence="12">The sequence shown here is derived from an EMBL/GenBank/DDBJ whole genome shotgun (WGS) entry which is preliminary data.</text>
</comment>
<organism evidence="12 13">
    <name type="scientific">Pacificimonas flava</name>
    <dbReference type="NCBI Taxonomy" id="1234595"/>
    <lineage>
        <taxon>Bacteria</taxon>
        <taxon>Pseudomonadati</taxon>
        <taxon>Pseudomonadota</taxon>
        <taxon>Alphaproteobacteria</taxon>
        <taxon>Sphingomonadales</taxon>
        <taxon>Sphingosinicellaceae</taxon>
        <taxon>Pacificimonas</taxon>
    </lineage>
</organism>
<feature type="region of interest" description="Disordered" evidence="9">
    <location>
        <begin position="153"/>
        <end position="182"/>
    </location>
</feature>
<evidence type="ECO:0000256" key="5">
    <source>
        <dbReference type="ARBA" id="ARBA00022692"/>
    </source>
</evidence>
<protein>
    <recommendedName>
        <fullName evidence="11">PDZ domain-containing protein</fullName>
    </recommendedName>
</protein>
<keyword evidence="5 10" id="KW-0812">Transmembrane</keyword>
<sequence>MANRTGDSGRRFSVRTAYGAGELLLIALVALAVASCFWAIFRPIGPFGVWRAEVTAPLPEPVQFTGLDAVFGFRSGGGPATVSDSDLTLYGVREDRASGRGAAILGSEDDPQRSFAVGEEVAPGLVLARVERDHVVLSRGGREEVLYMDESEPAQVVRAAPPSSTPSPFRRRPPGPEGAGASLSDEISFAARETGEGLVLSPAGSGDLFRRSGLRPGDVLISANGRPLSDPRDAARTLSGIRSGDSVTLLLERRGARLPLTVRVP</sequence>
<dbReference type="RefSeq" id="WP_088713553.1">
    <property type="nucleotide sequence ID" value="NZ_NFZT01000007.1"/>
</dbReference>
<keyword evidence="7 10" id="KW-1133">Transmembrane helix</keyword>
<dbReference type="InterPro" id="IPR024961">
    <property type="entry name" value="T2SS_GspC_N"/>
</dbReference>
<evidence type="ECO:0000256" key="2">
    <source>
        <dbReference type="ARBA" id="ARBA00022448"/>
    </source>
</evidence>
<dbReference type="InterPro" id="IPR036034">
    <property type="entry name" value="PDZ_sf"/>
</dbReference>
<gene>
    <name evidence="12" type="ORF">B5C34_14685</name>
</gene>
<feature type="transmembrane region" description="Helical" evidence="10">
    <location>
        <begin position="21"/>
        <end position="41"/>
    </location>
</feature>
<name>A0A219B0T2_9SPHN</name>
<dbReference type="AlphaFoldDB" id="A0A219B0T2"/>
<accession>A0A219B0T2</accession>
<dbReference type="Pfam" id="PF11356">
    <property type="entry name" value="T2SSC"/>
    <property type="match status" value="1"/>
</dbReference>
<dbReference type="OrthoDB" id="9812912at2"/>
<dbReference type="Gene3D" id="2.30.42.10">
    <property type="match status" value="1"/>
</dbReference>
<feature type="compositionally biased region" description="Low complexity" evidence="9">
    <location>
        <begin position="158"/>
        <end position="168"/>
    </location>
</feature>
<dbReference type="Proteomes" id="UP000198462">
    <property type="component" value="Unassembled WGS sequence"/>
</dbReference>
<keyword evidence="3" id="KW-1003">Cell membrane</keyword>
<dbReference type="InterPro" id="IPR001478">
    <property type="entry name" value="PDZ"/>
</dbReference>
<dbReference type="GO" id="GO:0015031">
    <property type="term" value="P:protein transport"/>
    <property type="evidence" value="ECO:0007669"/>
    <property type="project" value="UniProtKB-KW"/>
</dbReference>
<evidence type="ECO:0000256" key="3">
    <source>
        <dbReference type="ARBA" id="ARBA00022475"/>
    </source>
</evidence>
<evidence type="ECO:0000256" key="10">
    <source>
        <dbReference type="SAM" id="Phobius"/>
    </source>
</evidence>
<evidence type="ECO:0000256" key="9">
    <source>
        <dbReference type="SAM" id="MobiDB-lite"/>
    </source>
</evidence>
<evidence type="ECO:0000259" key="11">
    <source>
        <dbReference type="SMART" id="SM00228"/>
    </source>
</evidence>